<evidence type="ECO:0000256" key="3">
    <source>
        <dbReference type="ARBA" id="ARBA00023274"/>
    </source>
</evidence>
<dbReference type="InterPro" id="IPR002674">
    <property type="entry name" value="Ribosomal_eL43"/>
</dbReference>
<dbReference type="VEuPathDB" id="MicrosporidiaDB:G9O61_00g019250"/>
<dbReference type="VEuPathDB" id="MicrosporidiaDB:AAJ76_710008964"/>
<dbReference type="PANTHER" id="PTHR48129">
    <property type="entry name" value="60S RIBOSOMAL PROTEIN L37A"/>
    <property type="match status" value="1"/>
</dbReference>
<dbReference type="RefSeq" id="XP_024330185.1">
    <property type="nucleotide sequence ID" value="XM_024476336.1"/>
</dbReference>
<keyword evidence="3" id="KW-0687">Ribonucleoprotein</keyword>
<dbReference type="GO" id="GO:0003735">
    <property type="term" value="F:structural constituent of ribosome"/>
    <property type="evidence" value="ECO:0007669"/>
    <property type="project" value="InterPro"/>
</dbReference>
<organism evidence="4 5">
    <name type="scientific">Vairimorpha ceranae</name>
    <dbReference type="NCBI Taxonomy" id="40302"/>
    <lineage>
        <taxon>Eukaryota</taxon>
        <taxon>Fungi</taxon>
        <taxon>Fungi incertae sedis</taxon>
        <taxon>Microsporidia</taxon>
        <taxon>Nosematidae</taxon>
        <taxon>Vairimorpha</taxon>
    </lineage>
</organism>
<dbReference type="InterPro" id="IPR011332">
    <property type="entry name" value="Ribosomal_zn-bd"/>
</dbReference>
<dbReference type="NCBIfam" id="TIGR00280">
    <property type="entry name" value="eL43_euk_arch"/>
    <property type="match status" value="1"/>
</dbReference>
<dbReference type="AlphaFoldDB" id="A0A0F9WN61"/>
<dbReference type="HAMAP" id="MF_00327">
    <property type="entry name" value="Ribosomal_eL43"/>
    <property type="match status" value="1"/>
</dbReference>
<evidence type="ECO:0000313" key="4">
    <source>
        <dbReference type="EMBL" id="KKO74443.1"/>
    </source>
</evidence>
<dbReference type="NCBIfam" id="NF003058">
    <property type="entry name" value="PRK03976.1"/>
    <property type="match status" value="1"/>
</dbReference>
<dbReference type="InterPro" id="IPR011331">
    <property type="entry name" value="Ribosomal_eL37/eL43"/>
</dbReference>
<name>A0A0F9WN61_9MICR</name>
<dbReference type="OMA" id="GPRYGRK"/>
<dbReference type="OrthoDB" id="2185952at2759"/>
<dbReference type="GO" id="GO:0005840">
    <property type="term" value="C:ribosome"/>
    <property type="evidence" value="ECO:0007669"/>
    <property type="project" value="UniProtKB-KW"/>
</dbReference>
<dbReference type="EMBL" id="JPQZ01000071">
    <property type="protein sequence ID" value="KKO74443.1"/>
    <property type="molecule type" value="Genomic_DNA"/>
</dbReference>
<dbReference type="Pfam" id="PF01780">
    <property type="entry name" value="Ribosomal_L37ae"/>
    <property type="match status" value="1"/>
</dbReference>
<dbReference type="Gene3D" id="2.20.25.30">
    <property type="match status" value="1"/>
</dbReference>
<dbReference type="PANTHER" id="PTHR48129:SF1">
    <property type="entry name" value="LARGE RIBOSOMAL SUBUNIT PROTEIN EL43"/>
    <property type="match status" value="1"/>
</dbReference>
<comment type="caution">
    <text evidence="4">The sequence shown here is derived from an EMBL/GenBank/DDBJ whole genome shotgun (WGS) entry which is preliminary data.</text>
</comment>
<evidence type="ECO:0000256" key="1">
    <source>
        <dbReference type="ARBA" id="ARBA00008672"/>
    </source>
</evidence>
<dbReference type="Proteomes" id="UP000034350">
    <property type="component" value="Unassembled WGS sequence"/>
</dbReference>
<evidence type="ECO:0000313" key="5">
    <source>
        <dbReference type="Proteomes" id="UP000034350"/>
    </source>
</evidence>
<comment type="similarity">
    <text evidence="1">Belongs to the eukaryotic ribosomal protein eL43 family.</text>
</comment>
<dbReference type="InterPro" id="IPR050522">
    <property type="entry name" value="Ribosomal_protein_eL43"/>
</dbReference>
<keyword evidence="5" id="KW-1185">Reference proteome</keyword>
<accession>A0A0F9WN61</accession>
<keyword evidence="2 4" id="KW-0689">Ribosomal protein</keyword>
<dbReference type="GO" id="GO:0006412">
    <property type="term" value="P:translation"/>
    <property type="evidence" value="ECO:0007669"/>
    <property type="project" value="InterPro"/>
</dbReference>
<dbReference type="GeneID" id="36321289"/>
<sequence>MSKGTKKVGISGRFGARYGSTLRKRMKKVLETQKKTYECRACGKTSVKRNAVGIWTCRSCMVKFAGGAYSYVTPAGTTFNNMLKQEKAN</sequence>
<proteinExistence type="inferred from homology"/>
<reference evidence="4 5" key="1">
    <citation type="journal article" date="2015" name="Environ. Microbiol.">
        <title>Genome analyses suggest the presence of polyploidy and recent human-driven expansions in eight global populations of the honeybee pathogen Nosema ceranae.</title>
        <authorList>
            <person name="Pelin A."/>
            <person name="Selman M."/>
            <person name="Aris-Brosou S."/>
            <person name="Farinelli L."/>
            <person name="Corradi N."/>
        </authorList>
    </citation>
    <scope>NUCLEOTIDE SEQUENCE [LARGE SCALE GENOMIC DNA]</scope>
    <source>
        <strain evidence="4 5">PA08 1199</strain>
    </source>
</reference>
<evidence type="ECO:0000256" key="2">
    <source>
        <dbReference type="ARBA" id="ARBA00022980"/>
    </source>
</evidence>
<gene>
    <name evidence="4" type="ORF">AAJ76_710008964</name>
</gene>
<dbReference type="SUPFAM" id="SSF57829">
    <property type="entry name" value="Zn-binding ribosomal proteins"/>
    <property type="match status" value="1"/>
</dbReference>
<protein>
    <submittedName>
        <fullName evidence="4">60s ribosomal protein l37a</fullName>
    </submittedName>
</protein>
<dbReference type="VEuPathDB" id="MicrosporidiaDB:NCER_100530"/>
<dbReference type="GO" id="GO:1990904">
    <property type="term" value="C:ribonucleoprotein complex"/>
    <property type="evidence" value="ECO:0007669"/>
    <property type="project" value="UniProtKB-KW"/>
</dbReference>